<gene>
    <name evidence="1" type="ORF">1254</name>
</gene>
<dbReference type="InterPro" id="IPR023378">
    <property type="entry name" value="YheA/YmcA-like_dom_sf"/>
</dbReference>
<dbReference type="RefSeq" id="WP_046496671.1">
    <property type="nucleotide sequence ID" value="NZ_CGIH01000025.1"/>
</dbReference>
<evidence type="ECO:0000313" key="2">
    <source>
        <dbReference type="Proteomes" id="UP000045545"/>
    </source>
</evidence>
<name>A0A0E3W335_9FIRM</name>
<accession>A0A0E3W335</accession>
<sequence>MATEDIIKMAFELGSAIAASEEIASLRMMQVKLSENPEAYDLIMRYQDAQTKIENKLQEGLLVTQAEENHINIMEQQINANPLIQELVEIQEKFDNLMQGVYFAMNQAISGGSCAPDSCDSCGGGCSVQ</sequence>
<reference evidence="1 2" key="1">
    <citation type="submission" date="2015-03" db="EMBL/GenBank/DDBJ databases">
        <authorList>
            <person name="Murphy D."/>
        </authorList>
    </citation>
    <scope>NUCLEOTIDE SEQUENCE [LARGE SCALE GENOMIC DNA]</scope>
    <source>
        <strain evidence="1 2">OL-4</strain>
    </source>
</reference>
<organism evidence="1 2">
    <name type="scientific">Syntrophomonas zehnderi OL-4</name>
    <dbReference type="NCBI Taxonomy" id="690567"/>
    <lineage>
        <taxon>Bacteria</taxon>
        <taxon>Bacillati</taxon>
        <taxon>Bacillota</taxon>
        <taxon>Clostridia</taxon>
        <taxon>Eubacteriales</taxon>
        <taxon>Syntrophomonadaceae</taxon>
        <taxon>Syntrophomonas</taxon>
    </lineage>
</organism>
<dbReference type="InterPro" id="IPR010368">
    <property type="entry name" value="Com_YlbF"/>
</dbReference>
<dbReference type="SUPFAM" id="SSF158622">
    <property type="entry name" value="YheA/YmcA-like"/>
    <property type="match status" value="1"/>
</dbReference>
<evidence type="ECO:0000313" key="1">
    <source>
        <dbReference type="EMBL" id="CFX45759.1"/>
    </source>
</evidence>
<dbReference type="EMBL" id="CGIH01000025">
    <property type="protein sequence ID" value="CFX45759.1"/>
    <property type="molecule type" value="Genomic_DNA"/>
</dbReference>
<dbReference type="OrthoDB" id="2083096at2"/>
<dbReference type="Pfam" id="PF06133">
    <property type="entry name" value="Com_YlbF"/>
    <property type="match status" value="1"/>
</dbReference>
<keyword evidence="2" id="KW-1185">Reference proteome</keyword>
<dbReference type="STRING" id="690567.1254"/>
<dbReference type="AlphaFoldDB" id="A0A0E3W335"/>
<protein>
    <submittedName>
        <fullName evidence="1">Uncharacterized protein family UPF0342</fullName>
    </submittedName>
</protein>
<dbReference type="Proteomes" id="UP000045545">
    <property type="component" value="Unassembled WGS sequence"/>
</dbReference>
<dbReference type="Gene3D" id="1.20.1500.10">
    <property type="entry name" value="YheA/YmcA-like"/>
    <property type="match status" value="1"/>
</dbReference>
<proteinExistence type="predicted"/>